<keyword evidence="5" id="KW-0378">Hydrolase</keyword>
<feature type="binding site" evidence="7">
    <location>
        <position position="86"/>
    </location>
    <ligand>
        <name>Zn(2+)</name>
        <dbReference type="ChEBI" id="CHEBI:29105"/>
        <label>1</label>
    </ligand>
</feature>
<comment type="cofactor">
    <cofactor evidence="7">
        <name>Zn(2+)</name>
        <dbReference type="ChEBI" id="CHEBI:29105"/>
    </cofactor>
    <text evidence="7">Binds 2 Zn(2+) ions per subunit.</text>
</comment>
<dbReference type="PANTHER" id="PTHR32494:SF19">
    <property type="entry name" value="ALLANTOATE DEIMINASE-RELATED"/>
    <property type="match status" value="1"/>
</dbReference>
<feature type="binding site" evidence="7">
    <location>
        <position position="97"/>
    </location>
    <ligand>
        <name>Zn(2+)</name>
        <dbReference type="ChEBI" id="CHEBI:29105"/>
        <label>2</label>
    </ligand>
</feature>
<dbReference type="EMBL" id="JAUHPX010000008">
    <property type="protein sequence ID" value="MDN4488903.1"/>
    <property type="molecule type" value="Genomic_DNA"/>
</dbReference>
<feature type="binding site" evidence="8">
    <location>
        <position position="279"/>
    </location>
    <ligand>
        <name>allantoate</name>
        <dbReference type="ChEBI" id="CHEBI:17536"/>
    </ligand>
</feature>
<dbReference type="InterPro" id="IPR001261">
    <property type="entry name" value="ArgE/DapE_CS"/>
</dbReference>
<sequence>MTRADQATAVDAAEVLARCDHLGTLTAVPGIVHRAYLTPEHAAANAATAAWMAAAGMDTWTDAAGNIVGRYEGADPEAPVLLLGSHLDTVPNAGRYDGPLGVMLAIAVVARLHERGERLPFPIEVIGFGDEEGTRFGSTLLGSRAVAGTWDPRWWELRDAEGVTLVEAFQTFGLDPSRVGEAAHDPQRVLGYLEAHIEQGPYLEEAGRPLGVVSAIAGAHRFQLTITGKAGHAGGVPMDRRRDALVGASQAVLDIERLAREMDCVATVGMIEVAPGAANVIPGEASFSLDVRAATDEGRDACWRAIQDAIQEFCQERRLVLSIEETHSAPAEAPAPRLVDAVRAGIAATGDDDPLVLLSKAGHDAMAIAAMTDWAMLFIACAGGVSHHPAEAVTEADVAAALDAFEAAVVSLVR</sequence>
<gene>
    <name evidence="10" type="ORF">QQX10_12080</name>
</gene>
<dbReference type="CDD" id="cd03884">
    <property type="entry name" value="M20_bAS"/>
    <property type="match status" value="1"/>
</dbReference>
<feature type="binding site" evidence="7">
    <location>
        <position position="387"/>
    </location>
    <ligand>
        <name>Zn(2+)</name>
        <dbReference type="ChEBI" id="CHEBI:29105"/>
        <label>2</label>
    </ligand>
</feature>
<dbReference type="PROSITE" id="PS00758">
    <property type="entry name" value="ARGE_DAPE_CPG2_1"/>
    <property type="match status" value="1"/>
</dbReference>
<dbReference type="InterPro" id="IPR036264">
    <property type="entry name" value="Bact_exopeptidase_dim_dom"/>
</dbReference>
<dbReference type="AlphaFoldDB" id="A0AAW7M6B6"/>
<dbReference type="Gene3D" id="3.40.630.10">
    <property type="entry name" value="Zn peptidases"/>
    <property type="match status" value="1"/>
</dbReference>
<dbReference type="Gene3D" id="3.30.70.360">
    <property type="match status" value="1"/>
</dbReference>
<dbReference type="PANTHER" id="PTHR32494">
    <property type="entry name" value="ALLANTOATE DEIMINASE-RELATED"/>
    <property type="match status" value="1"/>
</dbReference>
<reference evidence="10" key="1">
    <citation type="submission" date="2023-06" db="EMBL/GenBank/DDBJ databases">
        <title>Sysu t00039.</title>
        <authorList>
            <person name="Gao L."/>
            <person name="Fang B.-Z."/>
            <person name="Li W.-J."/>
        </authorList>
    </citation>
    <scope>NUCLEOTIDE SEQUENCE</scope>
    <source>
        <strain evidence="10">SYSU T00039</strain>
    </source>
</reference>
<dbReference type="InterPro" id="IPR010158">
    <property type="entry name" value="Amidase_Cbmase"/>
</dbReference>
<dbReference type="Pfam" id="PF07687">
    <property type="entry name" value="M20_dimer"/>
    <property type="match status" value="1"/>
</dbReference>
<dbReference type="Proteomes" id="UP001172737">
    <property type="component" value="Unassembled WGS sequence"/>
</dbReference>
<organism evidence="10 11">
    <name type="scientific">Demequina lignilytica</name>
    <dbReference type="NCBI Taxonomy" id="3051663"/>
    <lineage>
        <taxon>Bacteria</taxon>
        <taxon>Bacillati</taxon>
        <taxon>Actinomycetota</taxon>
        <taxon>Actinomycetes</taxon>
        <taxon>Micrococcales</taxon>
        <taxon>Demequinaceae</taxon>
        <taxon>Demequina</taxon>
    </lineage>
</organism>
<evidence type="ECO:0000313" key="11">
    <source>
        <dbReference type="Proteomes" id="UP001172737"/>
    </source>
</evidence>
<feature type="binding site" evidence="7">
    <location>
        <position position="132"/>
    </location>
    <ligand>
        <name>Zn(2+)</name>
        <dbReference type="ChEBI" id="CHEBI:29105"/>
        <label>2</label>
    </ligand>
</feature>
<keyword evidence="6" id="KW-0464">Manganese</keyword>
<evidence type="ECO:0000256" key="8">
    <source>
        <dbReference type="PIRSR" id="PIRSR001235-2"/>
    </source>
</evidence>
<dbReference type="Pfam" id="PF01546">
    <property type="entry name" value="Peptidase_M20"/>
    <property type="match status" value="1"/>
</dbReference>
<evidence type="ECO:0000256" key="6">
    <source>
        <dbReference type="ARBA" id="ARBA00023211"/>
    </source>
</evidence>
<dbReference type="GO" id="GO:0016813">
    <property type="term" value="F:hydrolase activity, acting on carbon-nitrogen (but not peptide) bonds, in linear amidines"/>
    <property type="evidence" value="ECO:0007669"/>
    <property type="project" value="InterPro"/>
</dbReference>
<keyword evidence="11" id="KW-1185">Reference proteome</keyword>
<dbReference type="NCBIfam" id="NF006775">
    <property type="entry name" value="PRK09290.2-5"/>
    <property type="match status" value="1"/>
</dbReference>
<evidence type="ECO:0000259" key="9">
    <source>
        <dbReference type="Pfam" id="PF07687"/>
    </source>
</evidence>
<dbReference type="RefSeq" id="WP_301121067.1">
    <property type="nucleotide sequence ID" value="NZ_JAUHPX010000008.1"/>
</dbReference>
<feature type="binding site" evidence="8">
    <location>
        <position position="221"/>
    </location>
    <ligand>
        <name>allantoate</name>
        <dbReference type="ChEBI" id="CHEBI:17536"/>
    </ligand>
</feature>
<dbReference type="InterPro" id="IPR002933">
    <property type="entry name" value="Peptidase_M20"/>
</dbReference>
<dbReference type="SUPFAM" id="SSF55031">
    <property type="entry name" value="Bacterial exopeptidase dimerisation domain"/>
    <property type="match status" value="1"/>
</dbReference>
<evidence type="ECO:0000256" key="7">
    <source>
        <dbReference type="PIRSR" id="PIRSR001235-1"/>
    </source>
</evidence>
<protein>
    <submittedName>
        <fullName evidence="10">Allantoate amidohydrolase</fullName>
    </submittedName>
</protein>
<name>A0AAW7M6B6_9MICO</name>
<proteinExistence type="inferred from homology"/>
<feature type="binding site" evidence="7">
    <location>
        <position position="97"/>
    </location>
    <ligand>
        <name>Zn(2+)</name>
        <dbReference type="ChEBI" id="CHEBI:29105"/>
        <label>1</label>
    </ligand>
</feature>
<dbReference type="GO" id="GO:0046872">
    <property type="term" value="F:metal ion binding"/>
    <property type="evidence" value="ECO:0007669"/>
    <property type="project" value="UniProtKB-KW"/>
</dbReference>
<dbReference type="InterPro" id="IPR011650">
    <property type="entry name" value="Peptidase_M20_dimer"/>
</dbReference>
<dbReference type="PIRSF" id="PIRSF001235">
    <property type="entry name" value="Amidase_carbamoylase"/>
    <property type="match status" value="1"/>
</dbReference>
<comment type="cofactor">
    <cofactor evidence="1">
        <name>Mn(2+)</name>
        <dbReference type="ChEBI" id="CHEBI:29035"/>
    </cofactor>
</comment>
<evidence type="ECO:0000313" key="10">
    <source>
        <dbReference type="EMBL" id="MDN4488903.1"/>
    </source>
</evidence>
<feature type="domain" description="Peptidase M20 dimerisation" evidence="9">
    <location>
        <begin position="217"/>
        <end position="314"/>
    </location>
</feature>
<comment type="similarity">
    <text evidence="2">Belongs to the peptidase M20 family.</text>
</comment>
<accession>A0AAW7M6B6</accession>
<dbReference type="NCBIfam" id="TIGR01879">
    <property type="entry name" value="hydantase"/>
    <property type="match status" value="1"/>
</dbReference>
<evidence type="ECO:0000256" key="2">
    <source>
        <dbReference type="ARBA" id="ARBA00006153"/>
    </source>
</evidence>
<keyword evidence="7" id="KW-0862">Zinc</keyword>
<comment type="caution">
    <text evidence="10">The sequence shown here is derived from an EMBL/GenBank/DDBJ whole genome shotgun (WGS) entry which is preliminary data.</text>
</comment>
<keyword evidence="4 7" id="KW-0479">Metal-binding</keyword>
<evidence type="ECO:0000256" key="3">
    <source>
        <dbReference type="ARBA" id="ARBA00011738"/>
    </source>
</evidence>
<evidence type="ECO:0000256" key="1">
    <source>
        <dbReference type="ARBA" id="ARBA00001936"/>
    </source>
</evidence>
<feature type="binding site" evidence="7">
    <location>
        <position position="196"/>
    </location>
    <ligand>
        <name>Zn(2+)</name>
        <dbReference type="ChEBI" id="CHEBI:29105"/>
        <label>1</label>
    </ligand>
</feature>
<evidence type="ECO:0000256" key="5">
    <source>
        <dbReference type="ARBA" id="ARBA00022801"/>
    </source>
</evidence>
<comment type="subunit">
    <text evidence="3">Homodimer.</text>
</comment>
<dbReference type="SUPFAM" id="SSF53187">
    <property type="entry name" value="Zn-dependent exopeptidases"/>
    <property type="match status" value="1"/>
</dbReference>
<feature type="binding site" evidence="8">
    <location>
        <position position="292"/>
    </location>
    <ligand>
        <name>allantoate</name>
        <dbReference type="ChEBI" id="CHEBI:17536"/>
    </ligand>
</feature>
<evidence type="ECO:0000256" key="4">
    <source>
        <dbReference type="ARBA" id="ARBA00022723"/>
    </source>
</evidence>